<proteinExistence type="predicted"/>
<protein>
    <submittedName>
        <fullName evidence="3">Glycosyltransferase family 4 protein</fullName>
    </submittedName>
</protein>
<dbReference type="PANTHER" id="PTHR46401">
    <property type="entry name" value="GLYCOSYLTRANSFERASE WBBK-RELATED"/>
    <property type="match status" value="1"/>
</dbReference>
<keyword evidence="1" id="KW-0808">Transferase</keyword>
<gene>
    <name evidence="3" type="ORF">FE251_03715</name>
</gene>
<reference evidence="3 4" key="1">
    <citation type="submission" date="2019-05" db="EMBL/GenBank/DDBJ databases">
        <title>Georgenia *** sp. nov., and Georgenia *** sp. nov., isolated from the intestinal contents of plateau pika (Ochotona curzoniae) in the Qinghai-Tibet plateau of China.</title>
        <authorList>
            <person name="Tian Z."/>
        </authorList>
    </citation>
    <scope>NUCLEOTIDE SEQUENCE [LARGE SCALE GENOMIC DNA]</scope>
    <source>
        <strain evidence="3 4">Z294</strain>
    </source>
</reference>
<sequence>MPGLRFVVPARGAAGPSGGDVYDARLARAWDGVHGHSHVLALPGGWPRPGPAERRALGLALRTPDTVVLDGLVGSACPREVERAVDGGTRVVLLVHLPLPAEAGLPAEEAARLAELEAAAVRAASDVVATSTWAARDLERRYGRRDVLVAVPGAEQAPLAEGSRPPHLLALGALTAVKNQTVLVPALAALRDLPWEATFAGPAGAQPDVARDLVRALADAGLSDRVALPGAVVGDGLADLWRRTDLLLLPSLVETYGLVVTEALAHGLPALIPAGTGAVEALTGAAGETCGPDAPGTAVDPTDPAAWERVLRRWLTSAPLREGWRAAAHARRARLRTWADTAADLRRGLFG</sequence>
<evidence type="ECO:0000259" key="2">
    <source>
        <dbReference type="Pfam" id="PF00534"/>
    </source>
</evidence>
<dbReference type="RefSeq" id="WP_139947930.1">
    <property type="nucleotide sequence ID" value="NZ_CP040899.1"/>
</dbReference>
<dbReference type="PANTHER" id="PTHR46401:SF2">
    <property type="entry name" value="GLYCOSYLTRANSFERASE WBBK-RELATED"/>
    <property type="match status" value="1"/>
</dbReference>
<dbReference type="EMBL" id="CP040899">
    <property type="protein sequence ID" value="QDB78586.1"/>
    <property type="molecule type" value="Genomic_DNA"/>
</dbReference>
<dbReference type="Gene3D" id="3.40.50.2000">
    <property type="entry name" value="Glycogen Phosphorylase B"/>
    <property type="match status" value="1"/>
</dbReference>
<evidence type="ECO:0000313" key="4">
    <source>
        <dbReference type="Proteomes" id="UP000313948"/>
    </source>
</evidence>
<dbReference type="InterPro" id="IPR001296">
    <property type="entry name" value="Glyco_trans_1"/>
</dbReference>
<evidence type="ECO:0000313" key="3">
    <source>
        <dbReference type="EMBL" id="QDB78586.1"/>
    </source>
</evidence>
<keyword evidence="4" id="KW-1185">Reference proteome</keyword>
<name>A0ABX5VJK3_9MICO</name>
<evidence type="ECO:0000256" key="1">
    <source>
        <dbReference type="ARBA" id="ARBA00022679"/>
    </source>
</evidence>
<dbReference type="CDD" id="cd03801">
    <property type="entry name" value="GT4_PimA-like"/>
    <property type="match status" value="1"/>
</dbReference>
<dbReference type="Proteomes" id="UP000313948">
    <property type="component" value="Chromosome"/>
</dbReference>
<organism evidence="3 4">
    <name type="scientific">Georgenia wutianyii</name>
    <dbReference type="NCBI Taxonomy" id="2585135"/>
    <lineage>
        <taxon>Bacteria</taxon>
        <taxon>Bacillati</taxon>
        <taxon>Actinomycetota</taxon>
        <taxon>Actinomycetes</taxon>
        <taxon>Micrococcales</taxon>
        <taxon>Bogoriellaceae</taxon>
        <taxon>Georgenia</taxon>
    </lineage>
</organism>
<dbReference type="SUPFAM" id="SSF53756">
    <property type="entry name" value="UDP-Glycosyltransferase/glycogen phosphorylase"/>
    <property type="match status" value="1"/>
</dbReference>
<accession>A0ABX5VJK3</accession>
<dbReference type="Pfam" id="PF00534">
    <property type="entry name" value="Glycos_transf_1"/>
    <property type="match status" value="1"/>
</dbReference>
<feature type="domain" description="Glycosyl transferase family 1" evidence="2">
    <location>
        <begin position="159"/>
        <end position="329"/>
    </location>
</feature>